<dbReference type="InterPro" id="IPR003607">
    <property type="entry name" value="HD/PDEase_dom"/>
</dbReference>
<dbReference type="InterPro" id="IPR052194">
    <property type="entry name" value="MESH1"/>
</dbReference>
<dbReference type="SMART" id="SM00471">
    <property type="entry name" value="HDc"/>
    <property type="match status" value="1"/>
</dbReference>
<dbReference type="PROSITE" id="PS51831">
    <property type="entry name" value="HD"/>
    <property type="match status" value="1"/>
</dbReference>
<dbReference type="GO" id="GO:0008893">
    <property type="term" value="F:guanosine-3',5'-bis(diphosphate) 3'-diphosphatase activity"/>
    <property type="evidence" value="ECO:0007669"/>
    <property type="project" value="TreeGrafter"/>
</dbReference>
<feature type="domain" description="HD" evidence="1">
    <location>
        <begin position="26"/>
        <end position="120"/>
    </location>
</feature>
<dbReference type="CDD" id="cd00077">
    <property type="entry name" value="HDc"/>
    <property type="match status" value="1"/>
</dbReference>
<evidence type="ECO:0000259" key="1">
    <source>
        <dbReference type="PROSITE" id="PS51831"/>
    </source>
</evidence>
<dbReference type="PANTHER" id="PTHR46246">
    <property type="entry name" value="GUANOSINE-3',5'-BIS(DIPHOSPHATE) 3'-PYROPHOSPHOHYDROLASE MESH1"/>
    <property type="match status" value="1"/>
</dbReference>
<protein>
    <submittedName>
        <fullName evidence="2">HD domain-containing protein</fullName>
    </submittedName>
</protein>
<dbReference type="InterPro" id="IPR006674">
    <property type="entry name" value="HD_domain"/>
</dbReference>
<comment type="caution">
    <text evidence="2">The sequence shown here is derived from an EMBL/GenBank/DDBJ whole genome shotgun (WGS) entry which is preliminary data.</text>
</comment>
<dbReference type="SUPFAM" id="SSF109604">
    <property type="entry name" value="HD-domain/PDEase-like"/>
    <property type="match status" value="1"/>
</dbReference>
<proteinExistence type="predicted"/>
<reference evidence="2" key="1">
    <citation type="submission" date="2022-06" db="EMBL/GenBank/DDBJ databases">
        <title>Aquibacillus sp. a new bacterium isolated from soil saline samples.</title>
        <authorList>
            <person name="Galisteo C."/>
            <person name="De La Haba R."/>
            <person name="Sanchez-Porro C."/>
            <person name="Ventosa A."/>
        </authorList>
    </citation>
    <scope>NUCLEOTIDE SEQUENCE</scope>
    <source>
        <strain evidence="2">JCM 12387</strain>
    </source>
</reference>
<evidence type="ECO:0000313" key="3">
    <source>
        <dbReference type="Proteomes" id="UP001145072"/>
    </source>
</evidence>
<dbReference type="Proteomes" id="UP001145072">
    <property type="component" value="Unassembled WGS sequence"/>
</dbReference>
<keyword evidence="3" id="KW-1185">Reference proteome</keyword>
<accession>A0A9X3WRQ3</accession>
<dbReference type="RefSeq" id="WP_259867088.1">
    <property type="nucleotide sequence ID" value="NZ_JAMQJZ010000017.1"/>
</dbReference>
<dbReference type="PANTHER" id="PTHR46246:SF1">
    <property type="entry name" value="GUANOSINE-3',5'-BIS(DIPHOSPHATE) 3'-PYROPHOSPHOHYDROLASE MESH1"/>
    <property type="match status" value="1"/>
</dbReference>
<dbReference type="AlphaFoldDB" id="A0A9X3WRQ3"/>
<gene>
    <name evidence="2" type="ORF">NC661_17640</name>
</gene>
<evidence type="ECO:0000313" key="2">
    <source>
        <dbReference type="EMBL" id="MDC3422174.1"/>
    </source>
</evidence>
<sequence length="180" mass="20533">MKLLEAISFATKKHNGQVRKVDNIPYISHPYRVAMLLSQEGVKEDVVIAGLLHDVVEDTDGTLEEIETLFGSKVSTLVEYASEPDKSLSWEERKKHTIETIRTAPIEAKLVVCADKVDNLTSILENEKEMGAAVWDSFKRDKVSQQWYYTNVYTSLTDGVQAKHQPKLFDTFKRLLDQFI</sequence>
<dbReference type="EMBL" id="JAMQJZ010000017">
    <property type="protein sequence ID" value="MDC3422174.1"/>
    <property type="molecule type" value="Genomic_DNA"/>
</dbReference>
<dbReference type="Pfam" id="PF13328">
    <property type="entry name" value="HD_4"/>
    <property type="match status" value="1"/>
</dbReference>
<dbReference type="Gene3D" id="1.10.3210.10">
    <property type="entry name" value="Hypothetical protein af1432"/>
    <property type="match status" value="1"/>
</dbReference>
<name>A0A9X3WRQ3_9BACI</name>
<organism evidence="2 3">
    <name type="scientific">Aquibacillus koreensis</name>
    <dbReference type="NCBI Taxonomy" id="279446"/>
    <lineage>
        <taxon>Bacteria</taxon>
        <taxon>Bacillati</taxon>
        <taxon>Bacillota</taxon>
        <taxon>Bacilli</taxon>
        <taxon>Bacillales</taxon>
        <taxon>Bacillaceae</taxon>
        <taxon>Aquibacillus</taxon>
    </lineage>
</organism>